<evidence type="ECO:0000313" key="1">
    <source>
        <dbReference type="EMBL" id="MBM7570895.1"/>
    </source>
</evidence>
<dbReference type="PANTHER" id="PTHR35276:SF1">
    <property type="entry name" value="TRNA (MNM(5)S(2)U34)-METHYLTRANSFERASE, CHLOROPLASTIC"/>
    <property type="match status" value="1"/>
</dbReference>
<organism evidence="1 2">
    <name type="scientific">Aquibacillus albus</name>
    <dbReference type="NCBI Taxonomy" id="1168171"/>
    <lineage>
        <taxon>Bacteria</taxon>
        <taxon>Bacillati</taxon>
        <taxon>Bacillota</taxon>
        <taxon>Bacilli</taxon>
        <taxon>Bacillales</taxon>
        <taxon>Bacillaceae</taxon>
        <taxon>Aquibacillus</taxon>
    </lineage>
</organism>
<sequence length="188" mass="21173">MFKKIIPYAHELLENSIKPGEIVIDGTCGNGKDTLFLSKLVGNHGKVLAFDIQQQAITNTRNLLIAQNINNVELIHDGHQCIDNYLDEEHKEQVGGAIFNLGYLPGSDKKIITTPNKTIKAIDTIMKYIKPDGLIVLVVYHGHTGGDIEKEKLLQHLRNFDQKKYQVLQYGFINQRNNPPFVLAIEKA</sequence>
<dbReference type="EMBL" id="JAFBDR010000006">
    <property type="protein sequence ID" value="MBM7570895.1"/>
    <property type="molecule type" value="Genomic_DNA"/>
</dbReference>
<protein>
    <submittedName>
        <fullName evidence="1">Methyltransferase</fullName>
    </submittedName>
</protein>
<proteinExistence type="predicted"/>
<dbReference type="Pfam" id="PF06962">
    <property type="entry name" value="rRNA_methylase"/>
    <property type="match status" value="1"/>
</dbReference>
<dbReference type="Proteomes" id="UP001296943">
    <property type="component" value="Unassembled WGS sequence"/>
</dbReference>
<dbReference type="GO" id="GO:0032259">
    <property type="term" value="P:methylation"/>
    <property type="evidence" value="ECO:0007669"/>
    <property type="project" value="UniProtKB-KW"/>
</dbReference>
<dbReference type="RefSeq" id="WP_204498310.1">
    <property type="nucleotide sequence ID" value="NZ_JAFBDR010000006.1"/>
</dbReference>
<dbReference type="SUPFAM" id="SSF53335">
    <property type="entry name" value="S-adenosyl-L-methionine-dependent methyltransferases"/>
    <property type="match status" value="1"/>
</dbReference>
<comment type="caution">
    <text evidence="1">The sequence shown here is derived from an EMBL/GenBank/DDBJ whole genome shotgun (WGS) entry which is preliminary data.</text>
</comment>
<dbReference type="Gene3D" id="3.40.50.150">
    <property type="entry name" value="Vaccinia Virus protein VP39"/>
    <property type="match status" value="1"/>
</dbReference>
<keyword evidence="1" id="KW-0489">Methyltransferase</keyword>
<keyword evidence="1" id="KW-0808">Transferase</keyword>
<evidence type="ECO:0000313" key="2">
    <source>
        <dbReference type="Proteomes" id="UP001296943"/>
    </source>
</evidence>
<dbReference type="PANTHER" id="PTHR35276">
    <property type="entry name" value="S-ADENOSYL-L-METHIONINE-DEPENDENT METHYLTRANSFERASES SUPERFAMILY PROTEIN"/>
    <property type="match status" value="1"/>
</dbReference>
<name>A0ABS2MYE6_9BACI</name>
<accession>A0ABS2MYE6</accession>
<dbReference type="GO" id="GO:0008168">
    <property type="term" value="F:methyltransferase activity"/>
    <property type="evidence" value="ECO:0007669"/>
    <property type="project" value="UniProtKB-KW"/>
</dbReference>
<keyword evidence="2" id="KW-1185">Reference proteome</keyword>
<gene>
    <name evidence="1" type="ORF">JOC48_001375</name>
</gene>
<dbReference type="InterPro" id="IPR010719">
    <property type="entry name" value="MnmM_MeTrfase"/>
</dbReference>
<reference evidence="1 2" key="1">
    <citation type="submission" date="2021-01" db="EMBL/GenBank/DDBJ databases">
        <title>Genomic Encyclopedia of Type Strains, Phase IV (KMG-IV): sequencing the most valuable type-strain genomes for metagenomic binning, comparative biology and taxonomic classification.</title>
        <authorList>
            <person name="Goeker M."/>
        </authorList>
    </citation>
    <scope>NUCLEOTIDE SEQUENCE [LARGE SCALE GENOMIC DNA]</scope>
    <source>
        <strain evidence="1 2">DSM 23711</strain>
    </source>
</reference>
<dbReference type="InterPro" id="IPR029063">
    <property type="entry name" value="SAM-dependent_MTases_sf"/>
</dbReference>